<evidence type="ECO:0000256" key="11">
    <source>
        <dbReference type="ARBA" id="ARBA00023098"/>
    </source>
</evidence>
<comment type="caution">
    <text evidence="14">The sequence shown here is derived from an EMBL/GenBank/DDBJ whole genome shotgun (WGS) entry which is preliminary data.</text>
</comment>
<dbReference type="GO" id="GO:0009029">
    <property type="term" value="F:lipid-A 4'-kinase activity"/>
    <property type="evidence" value="ECO:0007669"/>
    <property type="project" value="UniProtKB-UniRule"/>
</dbReference>
<comment type="catalytic activity">
    <reaction evidence="13">
        <text>a lipid A disaccharide + ATP = a lipid IVA + ADP + H(+)</text>
        <dbReference type="Rhea" id="RHEA:67840"/>
        <dbReference type="ChEBI" id="CHEBI:15378"/>
        <dbReference type="ChEBI" id="CHEBI:30616"/>
        <dbReference type="ChEBI" id="CHEBI:176343"/>
        <dbReference type="ChEBI" id="CHEBI:176425"/>
        <dbReference type="ChEBI" id="CHEBI:456216"/>
        <dbReference type="EC" id="2.7.1.130"/>
    </reaction>
</comment>
<evidence type="ECO:0000256" key="6">
    <source>
        <dbReference type="ARBA" id="ARBA00022556"/>
    </source>
</evidence>
<evidence type="ECO:0000313" key="14">
    <source>
        <dbReference type="EMBL" id="PCI94027.1"/>
    </source>
</evidence>
<evidence type="ECO:0000256" key="3">
    <source>
        <dbReference type="ARBA" id="ARBA00012071"/>
    </source>
</evidence>
<keyword evidence="6 13" id="KW-0441">Lipid A biosynthesis</keyword>
<reference evidence="15" key="1">
    <citation type="submission" date="2017-08" db="EMBL/GenBank/DDBJ databases">
        <title>A dynamic microbial community with high functional redundancy inhabits the cold, oxic subseafloor aquifer.</title>
        <authorList>
            <person name="Tully B.J."/>
            <person name="Wheat C.G."/>
            <person name="Glazer B.T."/>
            <person name="Huber J.A."/>
        </authorList>
    </citation>
    <scope>NUCLEOTIDE SEQUENCE [LARGE SCALE GENOMIC DNA]</scope>
</reference>
<keyword evidence="8 13" id="KW-0547">Nucleotide-binding</keyword>
<dbReference type="EMBL" id="NVUU01000047">
    <property type="protein sequence ID" value="PCI94027.1"/>
    <property type="molecule type" value="Genomic_DNA"/>
</dbReference>
<evidence type="ECO:0000256" key="8">
    <source>
        <dbReference type="ARBA" id="ARBA00022741"/>
    </source>
</evidence>
<sequence length="368" mass="41414">MIFPSFVKFKQGMNIEMFIVRIIEAKKVCFFAKSIRGVLYIVSLLFRVIVSFKNLLYSCRILKEKEAKLPTVCVGNIVAGGVGKTPFVEMLVNDLALENTAVISRGYRSLGASRKNVLRPVDANYCGDEAFLLQRKMPKTLVLVSRNRKLAIDAAIRRGAEIAILDDGMQSRSLKKQVLIALVNAKDPFGKGYFLPRGYLRESPKALSRADYICVTNVESKKQYDLLFQELKKFTPAKIMGGKKQATGVCGQKSYSIEALHRKKVGAFCGLGDPGQFFEMLSSLHLHVVENKVLCDHKKLEEKALEDFIAKSKAEGAEFVLCTEKDYVKLDTERSYELPVCFLQIVFKVEYETKNYNDLLASTLKLTN</sequence>
<dbReference type="NCBIfam" id="TIGR00682">
    <property type="entry name" value="lpxK"/>
    <property type="match status" value="1"/>
</dbReference>
<dbReference type="UniPathway" id="UPA00359">
    <property type="reaction ID" value="UER00482"/>
</dbReference>
<keyword evidence="9 13" id="KW-0418">Kinase</keyword>
<dbReference type="PANTHER" id="PTHR42724:SF1">
    <property type="entry name" value="TETRAACYLDISACCHARIDE 4'-KINASE, MITOCHONDRIAL-RELATED"/>
    <property type="match status" value="1"/>
</dbReference>
<dbReference type="GO" id="GO:0005886">
    <property type="term" value="C:plasma membrane"/>
    <property type="evidence" value="ECO:0007669"/>
    <property type="project" value="TreeGrafter"/>
</dbReference>
<dbReference type="GO" id="GO:0009245">
    <property type="term" value="P:lipid A biosynthetic process"/>
    <property type="evidence" value="ECO:0007669"/>
    <property type="project" value="UniProtKB-UniRule"/>
</dbReference>
<evidence type="ECO:0000256" key="1">
    <source>
        <dbReference type="ARBA" id="ARBA00002274"/>
    </source>
</evidence>
<gene>
    <name evidence="13 14" type="primary">lpxK</name>
    <name evidence="14" type="ORF">COB11_04470</name>
</gene>
<organism evidence="14 15">
    <name type="scientific">Aerophobetes bacterium</name>
    <dbReference type="NCBI Taxonomy" id="2030807"/>
    <lineage>
        <taxon>Bacteria</taxon>
        <taxon>Candidatus Aerophobota</taxon>
    </lineage>
</organism>
<keyword evidence="10 13" id="KW-0067">ATP-binding</keyword>
<comment type="pathway">
    <text evidence="2 13">Glycolipid biosynthesis; lipid IV(A) biosynthesis; lipid IV(A) from (3R)-3-hydroxytetradecanoyl-[acyl-carrier-protein] and UDP-N-acetyl-alpha-D-glucosamine: step 6/6.</text>
</comment>
<dbReference type="Proteomes" id="UP000217838">
    <property type="component" value="Unassembled WGS sequence"/>
</dbReference>
<comment type="similarity">
    <text evidence="13">Belongs to the LpxK family.</text>
</comment>
<proteinExistence type="inferred from homology"/>
<feature type="binding site" evidence="13">
    <location>
        <begin position="78"/>
        <end position="85"/>
    </location>
    <ligand>
        <name>ATP</name>
        <dbReference type="ChEBI" id="CHEBI:30616"/>
    </ligand>
</feature>
<evidence type="ECO:0000256" key="2">
    <source>
        <dbReference type="ARBA" id="ARBA00004870"/>
    </source>
</evidence>
<keyword evidence="5 13" id="KW-0444">Lipid biosynthesis</keyword>
<name>A0A2A4YI69_UNCAE</name>
<evidence type="ECO:0000256" key="4">
    <source>
        <dbReference type="ARBA" id="ARBA00016436"/>
    </source>
</evidence>
<dbReference type="Pfam" id="PF02606">
    <property type="entry name" value="LpxK"/>
    <property type="match status" value="1"/>
</dbReference>
<dbReference type="GO" id="GO:0009244">
    <property type="term" value="P:lipopolysaccharide core region biosynthetic process"/>
    <property type="evidence" value="ECO:0007669"/>
    <property type="project" value="TreeGrafter"/>
</dbReference>
<evidence type="ECO:0000256" key="5">
    <source>
        <dbReference type="ARBA" id="ARBA00022516"/>
    </source>
</evidence>
<comment type="function">
    <text evidence="1 13">Transfers the gamma-phosphate of ATP to the 4'-position of a tetraacyldisaccharide 1-phosphate intermediate (termed DS-1-P) to form tetraacyldisaccharide 1,4'-bis-phosphate (lipid IVA).</text>
</comment>
<evidence type="ECO:0000256" key="12">
    <source>
        <dbReference type="ARBA" id="ARBA00029757"/>
    </source>
</evidence>
<accession>A0A2A4YI69</accession>
<dbReference type="PANTHER" id="PTHR42724">
    <property type="entry name" value="TETRAACYLDISACCHARIDE 4'-KINASE"/>
    <property type="match status" value="1"/>
</dbReference>
<dbReference type="HAMAP" id="MF_00409">
    <property type="entry name" value="LpxK"/>
    <property type="match status" value="1"/>
</dbReference>
<keyword evidence="7 13" id="KW-0808">Transferase</keyword>
<protein>
    <recommendedName>
        <fullName evidence="4 13">Tetraacyldisaccharide 4'-kinase</fullName>
        <ecNumber evidence="3 13">2.7.1.130</ecNumber>
    </recommendedName>
    <alternativeName>
        <fullName evidence="12 13">Lipid A 4'-kinase</fullName>
    </alternativeName>
</protein>
<dbReference type="GO" id="GO:0005524">
    <property type="term" value="F:ATP binding"/>
    <property type="evidence" value="ECO:0007669"/>
    <property type="project" value="UniProtKB-UniRule"/>
</dbReference>
<evidence type="ECO:0000256" key="9">
    <source>
        <dbReference type="ARBA" id="ARBA00022777"/>
    </source>
</evidence>
<keyword evidence="11 13" id="KW-0443">Lipid metabolism</keyword>
<dbReference type="AlphaFoldDB" id="A0A2A4YI69"/>
<evidence type="ECO:0000256" key="7">
    <source>
        <dbReference type="ARBA" id="ARBA00022679"/>
    </source>
</evidence>
<dbReference type="EC" id="2.7.1.130" evidence="3 13"/>
<evidence type="ECO:0000313" key="15">
    <source>
        <dbReference type="Proteomes" id="UP000217838"/>
    </source>
</evidence>
<evidence type="ECO:0000256" key="13">
    <source>
        <dbReference type="HAMAP-Rule" id="MF_00409"/>
    </source>
</evidence>
<dbReference type="InterPro" id="IPR003758">
    <property type="entry name" value="LpxK"/>
</dbReference>
<evidence type="ECO:0000256" key="10">
    <source>
        <dbReference type="ARBA" id="ARBA00022840"/>
    </source>
</evidence>